<comment type="caution">
    <text evidence="2">The sequence shown here is derived from an EMBL/GenBank/DDBJ whole genome shotgun (WGS) entry which is preliminary data.</text>
</comment>
<evidence type="ECO:0008006" key="4">
    <source>
        <dbReference type="Google" id="ProtNLM"/>
    </source>
</evidence>
<organism evidence="2 3">
    <name type="scientific">Oceanobacillus chungangensis</name>
    <dbReference type="NCBI Taxonomy" id="1229152"/>
    <lineage>
        <taxon>Bacteria</taxon>
        <taxon>Bacillati</taxon>
        <taxon>Bacillota</taxon>
        <taxon>Bacilli</taxon>
        <taxon>Bacillales</taxon>
        <taxon>Bacillaceae</taxon>
        <taxon>Oceanobacillus</taxon>
    </lineage>
</organism>
<sequence>MQKETTNQILLAIRELGESLNQTNKAVENLSVQMQEMKNELRQEMQEMKNELRQGMQEIKVELKEDIKKVDSKITILSNELLETKADVLLLKQNG</sequence>
<evidence type="ECO:0000313" key="2">
    <source>
        <dbReference type="EMBL" id="RDW15632.1"/>
    </source>
</evidence>
<dbReference type="RefSeq" id="WP_115751194.1">
    <property type="nucleotide sequence ID" value="NZ_PIOD01000025.1"/>
</dbReference>
<dbReference type="Proteomes" id="UP000256520">
    <property type="component" value="Unassembled WGS sequence"/>
</dbReference>
<keyword evidence="1" id="KW-0175">Coiled coil</keyword>
<protein>
    <recommendedName>
        <fullName evidence="4">DUF1640 domain-containing protein</fullName>
    </recommendedName>
</protein>
<evidence type="ECO:0000256" key="1">
    <source>
        <dbReference type="SAM" id="Coils"/>
    </source>
</evidence>
<dbReference type="SUPFAM" id="SSF58113">
    <property type="entry name" value="Apolipoprotein A-I"/>
    <property type="match status" value="1"/>
</dbReference>
<proteinExistence type="predicted"/>
<dbReference type="OrthoDB" id="2972389at2"/>
<evidence type="ECO:0000313" key="3">
    <source>
        <dbReference type="Proteomes" id="UP000256520"/>
    </source>
</evidence>
<reference evidence="3" key="1">
    <citation type="submission" date="2017-11" db="EMBL/GenBank/DDBJ databases">
        <authorList>
            <person name="Zhu W."/>
        </authorList>
    </citation>
    <scope>NUCLEOTIDE SEQUENCE [LARGE SCALE GENOMIC DNA]</scope>
    <source>
        <strain evidence="3">CAU 1051</strain>
    </source>
</reference>
<feature type="coiled-coil region" evidence="1">
    <location>
        <begin position="13"/>
        <end position="80"/>
    </location>
</feature>
<gene>
    <name evidence="2" type="ORF">CWR45_17825</name>
</gene>
<accession>A0A3D8PIZ9</accession>
<name>A0A3D8PIZ9_9BACI</name>
<dbReference type="AlphaFoldDB" id="A0A3D8PIZ9"/>
<dbReference type="EMBL" id="PIOD01000025">
    <property type="protein sequence ID" value="RDW15632.1"/>
    <property type="molecule type" value="Genomic_DNA"/>
</dbReference>
<keyword evidence="3" id="KW-1185">Reference proteome</keyword>